<dbReference type="Gene3D" id="1.10.8.60">
    <property type="match status" value="1"/>
</dbReference>
<evidence type="ECO:0000259" key="5">
    <source>
        <dbReference type="PROSITE" id="PS50045"/>
    </source>
</evidence>
<dbReference type="RefSeq" id="WP_122629226.1">
    <property type="nucleotide sequence ID" value="NZ_UPPP01000087.1"/>
</dbReference>
<dbReference type="InterPro" id="IPR000014">
    <property type="entry name" value="PAS"/>
</dbReference>
<dbReference type="PANTHER" id="PTHR32071">
    <property type="entry name" value="TRANSCRIPTIONAL REGULATORY PROTEIN"/>
    <property type="match status" value="1"/>
</dbReference>
<dbReference type="PROSITE" id="PS00675">
    <property type="entry name" value="SIGMA54_INTERACT_1"/>
    <property type="match status" value="1"/>
</dbReference>
<dbReference type="EMBL" id="UPPP01000089">
    <property type="protein sequence ID" value="VBB08395.1"/>
    <property type="molecule type" value="Genomic_DNA"/>
</dbReference>
<dbReference type="NCBIfam" id="TIGR00229">
    <property type="entry name" value="sensory_box"/>
    <property type="match status" value="1"/>
</dbReference>
<evidence type="ECO:0000313" key="9">
    <source>
        <dbReference type="Proteomes" id="UP000277811"/>
    </source>
</evidence>
<dbReference type="GO" id="GO:0043565">
    <property type="term" value="F:sequence-specific DNA binding"/>
    <property type="evidence" value="ECO:0007669"/>
    <property type="project" value="InterPro"/>
</dbReference>
<dbReference type="InterPro" id="IPR002197">
    <property type="entry name" value="HTH_Fis"/>
</dbReference>
<evidence type="ECO:0000259" key="6">
    <source>
        <dbReference type="PROSITE" id="PS50112"/>
    </source>
</evidence>
<dbReference type="SUPFAM" id="SSF46689">
    <property type="entry name" value="Homeodomain-like"/>
    <property type="match status" value="1"/>
</dbReference>
<dbReference type="Pfam" id="PF00158">
    <property type="entry name" value="Sigma54_activat"/>
    <property type="match status" value="1"/>
</dbReference>
<feature type="domain" description="PAS" evidence="6">
    <location>
        <begin position="18"/>
        <end position="56"/>
    </location>
</feature>
<evidence type="ECO:0000256" key="2">
    <source>
        <dbReference type="ARBA" id="ARBA00022840"/>
    </source>
</evidence>
<dbReference type="GO" id="GO:0006355">
    <property type="term" value="P:regulation of DNA-templated transcription"/>
    <property type="evidence" value="ECO:0007669"/>
    <property type="project" value="InterPro"/>
</dbReference>
<dbReference type="PROSITE" id="PS50045">
    <property type="entry name" value="SIGMA54_INTERACT_4"/>
    <property type="match status" value="1"/>
</dbReference>
<keyword evidence="4" id="KW-0804">Transcription</keyword>
<dbReference type="Gene3D" id="3.30.450.20">
    <property type="entry name" value="PAS domain"/>
    <property type="match status" value="1"/>
</dbReference>
<dbReference type="EMBL" id="UPPP01000087">
    <property type="protein sequence ID" value="VBB08323.1"/>
    <property type="molecule type" value="Genomic_DNA"/>
</dbReference>
<dbReference type="Pfam" id="PF25601">
    <property type="entry name" value="AAA_lid_14"/>
    <property type="match status" value="1"/>
</dbReference>
<dbReference type="GO" id="GO:0005524">
    <property type="term" value="F:ATP binding"/>
    <property type="evidence" value="ECO:0007669"/>
    <property type="project" value="UniProtKB-KW"/>
</dbReference>
<dbReference type="CDD" id="cd00130">
    <property type="entry name" value="PAS"/>
    <property type="match status" value="1"/>
</dbReference>
<dbReference type="AlphaFoldDB" id="A0A498RBP9"/>
<sequence length="468" mass="52780">MRADNIMNQDILNMVLAAVDSIHDGIVIVDKNSKIIYINAAYSEILNVKKDKVLNRFVSEIEPGAIILDSLKEKKPKINTVTKVKTRGKEILVNINPIIIDGELLGAVSIFKDVTEVYLLNKELEQVRKLTGYFYNDSTKFHKDLPESFSKIIGDDEKFINCLKLASIVAPTEATVLIEGESGAGKEVIVNAILGESKRNHPFVNINCSAIPENLFESELFGYSSGSFTGAKKGGKAGKFETANNGTIFLDEIGEMPLFMQAKLLRVLQSGEIQKVGSNNIDIVNVRVIAATNRNLKSMVREGTFREDLYFRLNTFKITIPPLRERGKDVILLAEHFLSLYCEKYCKKIVLSNEVKDLLLNNQWIGNVRQVQSCIEYAVIVCQKDKIQVENLPDEIRNPNIPDGKKIIKHNGKVLKNMIFDVEKAQIIKELQNTHGNKTRAMENIGISRRTFYRKLKLYDINPALYTK</sequence>
<evidence type="ECO:0000256" key="4">
    <source>
        <dbReference type="ARBA" id="ARBA00023163"/>
    </source>
</evidence>
<accession>A0A498RBP9</accession>
<keyword evidence="2" id="KW-0067">ATP-binding</keyword>
<evidence type="ECO:0000256" key="3">
    <source>
        <dbReference type="ARBA" id="ARBA00023015"/>
    </source>
</evidence>
<dbReference type="InterPro" id="IPR058031">
    <property type="entry name" value="AAA_lid_NorR"/>
</dbReference>
<dbReference type="Gene3D" id="1.10.10.60">
    <property type="entry name" value="Homeodomain-like"/>
    <property type="match status" value="1"/>
</dbReference>
<dbReference type="Pfam" id="PF02954">
    <property type="entry name" value="HTH_8"/>
    <property type="match status" value="1"/>
</dbReference>
<dbReference type="InterPro" id="IPR025943">
    <property type="entry name" value="Sigma_54_int_dom_ATP-bd_2"/>
</dbReference>
<dbReference type="PRINTS" id="PR01590">
    <property type="entry name" value="HTHFIS"/>
</dbReference>
<organism evidence="8 9">
    <name type="scientific">Lucifera butyrica</name>
    <dbReference type="NCBI Taxonomy" id="1351585"/>
    <lineage>
        <taxon>Bacteria</taxon>
        <taxon>Bacillati</taxon>
        <taxon>Bacillota</taxon>
        <taxon>Negativicutes</taxon>
        <taxon>Veillonellales</taxon>
        <taxon>Veillonellaceae</taxon>
        <taxon>Lucifera</taxon>
    </lineage>
</organism>
<dbReference type="CDD" id="cd00009">
    <property type="entry name" value="AAA"/>
    <property type="match status" value="1"/>
</dbReference>
<dbReference type="Gene3D" id="3.40.50.300">
    <property type="entry name" value="P-loop containing nucleotide triphosphate hydrolases"/>
    <property type="match status" value="1"/>
</dbReference>
<dbReference type="InterPro" id="IPR009057">
    <property type="entry name" value="Homeodomain-like_sf"/>
</dbReference>
<dbReference type="FunFam" id="3.40.50.300:FF:000006">
    <property type="entry name" value="DNA-binding transcriptional regulator NtrC"/>
    <property type="match status" value="1"/>
</dbReference>
<evidence type="ECO:0000313" key="7">
    <source>
        <dbReference type="EMBL" id="VBB08323.1"/>
    </source>
</evidence>
<dbReference type="Pfam" id="PF13426">
    <property type="entry name" value="PAS_9"/>
    <property type="match status" value="1"/>
</dbReference>
<dbReference type="SMART" id="SM00382">
    <property type="entry name" value="AAA"/>
    <property type="match status" value="1"/>
</dbReference>
<dbReference type="SUPFAM" id="SSF52540">
    <property type="entry name" value="P-loop containing nucleoside triphosphate hydrolases"/>
    <property type="match status" value="1"/>
</dbReference>
<dbReference type="PROSITE" id="PS50112">
    <property type="entry name" value="PAS"/>
    <property type="match status" value="1"/>
</dbReference>
<gene>
    <name evidence="7" type="ORF">LUCI_3594</name>
    <name evidence="8" type="ORF">LUCI_3667</name>
</gene>
<evidence type="ECO:0000313" key="8">
    <source>
        <dbReference type="EMBL" id="VBB08395.1"/>
    </source>
</evidence>
<dbReference type="InterPro" id="IPR002078">
    <property type="entry name" value="Sigma_54_int"/>
</dbReference>
<keyword evidence="9" id="KW-1185">Reference proteome</keyword>
<name>A0A498RBP9_9FIRM</name>
<dbReference type="PROSITE" id="PS00676">
    <property type="entry name" value="SIGMA54_INTERACT_2"/>
    <property type="match status" value="1"/>
</dbReference>
<dbReference type="SUPFAM" id="SSF55785">
    <property type="entry name" value="PYP-like sensor domain (PAS domain)"/>
    <property type="match status" value="1"/>
</dbReference>
<evidence type="ECO:0000256" key="1">
    <source>
        <dbReference type="ARBA" id="ARBA00022741"/>
    </source>
</evidence>
<dbReference type="OrthoDB" id="9803970at2"/>
<dbReference type="InterPro" id="IPR025662">
    <property type="entry name" value="Sigma_54_int_dom_ATP-bd_1"/>
</dbReference>
<dbReference type="SMART" id="SM00091">
    <property type="entry name" value="PAS"/>
    <property type="match status" value="1"/>
</dbReference>
<protein>
    <submittedName>
        <fullName evidence="8">Fis bacterial regulatory protein hth signature</fullName>
    </submittedName>
</protein>
<keyword evidence="3" id="KW-0805">Transcription regulation</keyword>
<dbReference type="InterPro" id="IPR003593">
    <property type="entry name" value="AAA+_ATPase"/>
</dbReference>
<dbReference type="Proteomes" id="UP000277811">
    <property type="component" value="Unassembled WGS sequence"/>
</dbReference>
<feature type="domain" description="Sigma-54 factor interaction" evidence="5">
    <location>
        <begin position="152"/>
        <end position="380"/>
    </location>
</feature>
<reference evidence="8 9" key="1">
    <citation type="submission" date="2018-06" db="EMBL/GenBank/DDBJ databases">
        <authorList>
            <person name="Strepis N."/>
        </authorList>
    </citation>
    <scope>NUCLEOTIDE SEQUENCE [LARGE SCALE GENOMIC DNA]</scope>
    <source>
        <strain evidence="8">LUCI</strain>
    </source>
</reference>
<proteinExistence type="predicted"/>
<dbReference type="InterPro" id="IPR035965">
    <property type="entry name" value="PAS-like_dom_sf"/>
</dbReference>
<keyword evidence="1" id="KW-0547">Nucleotide-binding</keyword>
<dbReference type="InterPro" id="IPR027417">
    <property type="entry name" value="P-loop_NTPase"/>
</dbReference>